<dbReference type="SUPFAM" id="SSF56112">
    <property type="entry name" value="Protein kinase-like (PK-like)"/>
    <property type="match status" value="1"/>
</dbReference>
<comment type="caution">
    <text evidence="1">The sequence shown here is derived from an EMBL/GenBank/DDBJ whole genome shotgun (WGS) entry which is preliminary data.</text>
</comment>
<dbReference type="InterPro" id="IPR011009">
    <property type="entry name" value="Kinase-like_dom_sf"/>
</dbReference>
<proteinExistence type="predicted"/>
<evidence type="ECO:0000313" key="2">
    <source>
        <dbReference type="Proteomes" id="UP000787472"/>
    </source>
</evidence>
<protein>
    <submittedName>
        <fullName evidence="1">Phosphotransferase</fullName>
    </submittedName>
</protein>
<gene>
    <name evidence="1" type="ORF">G8770_09140</name>
</gene>
<dbReference type="RefSeq" id="WP_167185139.1">
    <property type="nucleotide sequence ID" value="NZ_JAAONZ010000005.1"/>
</dbReference>
<keyword evidence="2" id="KW-1185">Reference proteome</keyword>
<accession>A0A9E5MM85</accession>
<dbReference type="AlphaFoldDB" id="A0A9E5MM85"/>
<dbReference type="Proteomes" id="UP000787472">
    <property type="component" value="Unassembled WGS sequence"/>
</dbReference>
<name>A0A9E5MM85_9GAMM</name>
<dbReference type="EMBL" id="JAAONZ010000005">
    <property type="protein sequence ID" value="NHO65705.1"/>
    <property type="molecule type" value="Genomic_DNA"/>
</dbReference>
<evidence type="ECO:0000313" key="1">
    <source>
        <dbReference type="EMBL" id="NHO65705.1"/>
    </source>
</evidence>
<reference evidence="1" key="1">
    <citation type="submission" date="2020-03" db="EMBL/GenBank/DDBJ databases">
        <authorList>
            <person name="Guo F."/>
        </authorList>
    </citation>
    <scope>NUCLEOTIDE SEQUENCE</scope>
    <source>
        <strain evidence="1">JCM 30134</strain>
    </source>
</reference>
<organism evidence="1 2">
    <name type="scientific">Pseudomaricurvus hydrocarbonicus</name>
    <dbReference type="NCBI Taxonomy" id="1470433"/>
    <lineage>
        <taxon>Bacteria</taxon>
        <taxon>Pseudomonadati</taxon>
        <taxon>Pseudomonadota</taxon>
        <taxon>Gammaproteobacteria</taxon>
        <taxon>Cellvibrionales</taxon>
        <taxon>Cellvibrionaceae</taxon>
        <taxon>Pseudomaricurvus</taxon>
    </lineage>
</organism>
<sequence>MKIDWIRGDRLGLDIPAHAAALMEGGEAFLTRAFQLTGVLAADNRIKTITECREIEGGSTGRKVLLSVEYETPLPHLHRDLFVKFSRDFDNDHRDAAKVQMELEVLFALLSRDPGFPVAVPICYFSDFHHESGTGILITQRIPYDQNGVEPQYPKCLDYEMPDPLGHYRALITALARLAGTHKAGKLADTVETYFPFEPEKLSVSQRAPYTPEQILRRVRQYAEFSHAYPQILPEPIRSDAFLERLAEEAPRFQKLESVAKQILQSSPELIALCHWNAHVDNAWFWRDEKEQLQCGLIDWGNVCQMNVAMAIWGCLSAAELNIWHDHLDELLTLFVDEFHQAGGEKIILGELKRHLKIYVGMMGLAWMLDAPKLILLHAPELAVAKDRLDERIQSSERARSQLLIMSVFLSFWHSQDMQEIIDFMESFHESP</sequence>